<accession>A0A3B7LSG5</accession>
<dbReference type="Gene3D" id="3.40.50.300">
    <property type="entry name" value="P-loop containing nucleotide triphosphate hydrolases"/>
    <property type="match status" value="1"/>
</dbReference>
<dbReference type="SUPFAM" id="SSF52540">
    <property type="entry name" value="P-loop containing nucleoside triphosphate hydrolases"/>
    <property type="match status" value="1"/>
</dbReference>
<dbReference type="AlphaFoldDB" id="A0A3B7LSG5"/>
<feature type="domain" description="Rad50/SbcC-type AAA" evidence="1">
    <location>
        <begin position="5"/>
        <end position="198"/>
    </location>
</feature>
<organism evidence="2 3">
    <name type="scientific">Acinetobacter chinensis</name>
    <dbReference type="NCBI Taxonomy" id="2004650"/>
    <lineage>
        <taxon>Bacteria</taxon>
        <taxon>Pseudomonadati</taxon>
        <taxon>Pseudomonadota</taxon>
        <taxon>Gammaproteobacteria</taxon>
        <taxon>Moraxellales</taxon>
        <taxon>Moraxellaceae</taxon>
        <taxon>Acinetobacter</taxon>
    </lineage>
</organism>
<dbReference type="Pfam" id="PF13476">
    <property type="entry name" value="AAA_23"/>
    <property type="match status" value="1"/>
</dbReference>
<dbReference type="GO" id="GO:0006302">
    <property type="term" value="P:double-strand break repair"/>
    <property type="evidence" value="ECO:0007669"/>
    <property type="project" value="InterPro"/>
</dbReference>
<evidence type="ECO:0000259" key="1">
    <source>
        <dbReference type="Pfam" id="PF13476"/>
    </source>
</evidence>
<dbReference type="GO" id="GO:0005524">
    <property type="term" value="F:ATP binding"/>
    <property type="evidence" value="ECO:0007669"/>
    <property type="project" value="UniProtKB-KW"/>
</dbReference>
<name>A0A3B7LSG5_9GAMM</name>
<dbReference type="RefSeq" id="WP_087512638.1">
    <property type="nucleotide sequence ID" value="NZ_CP032134.1"/>
</dbReference>
<dbReference type="KEGG" id="achi:CDG60_02585"/>
<dbReference type="Proteomes" id="UP000263753">
    <property type="component" value="Chromosome"/>
</dbReference>
<keyword evidence="2" id="KW-0547">Nucleotide-binding</keyword>
<protein>
    <submittedName>
        <fullName evidence="2">ATP-binding protein</fullName>
    </submittedName>
</protein>
<gene>
    <name evidence="2" type="ORF">CDG60_02585</name>
</gene>
<evidence type="ECO:0000313" key="2">
    <source>
        <dbReference type="EMBL" id="AXY55578.1"/>
    </source>
</evidence>
<sequence length="452" mass="51703">MKVKSIQLKHIGHFTDIQITFRLQDTAITVISGPQGSGKSLILKHLYQSLTWFSARYRDPRNAGVVISDQDILLNRLQAKVDIQVKIPAEVGQLPESSDKTSVLTAECQWQLYKTLNSNGTGISKVETQQLEALTVLYQHAVKQDPLQGLPLIAYYPADRFIHEINLLSKNNPAVFQLSHAYDNAIIPFTTFSRFFEWLREVSDCENAQTAQLLQQWLDEQSQAPSSHSQTLWQTHAQLHAPGLKALRDALQTVLPEIEQLYIQYHPALQLMVRYQGKTMLYQQLPGSLKNWIALTGDIVRRMCLLNPLSLYPCLEGEGVLMIDAVDNGLDETHSMEILDRLHRAFPQLQIIVSCCRHEVIESAEQYQCFRIEQQQLHEVNFHQFSTEFQHLYQEIMQSAEVPLSLNDPSSTESDRIQQILEQIQTLNPAEQKQLLMLIQSDDDTSSHEHLQ</sequence>
<dbReference type="InterPro" id="IPR027417">
    <property type="entry name" value="P-loop_NTPase"/>
</dbReference>
<dbReference type="InterPro" id="IPR038729">
    <property type="entry name" value="Rad50/SbcC_AAA"/>
</dbReference>
<dbReference type="EMBL" id="CP032134">
    <property type="protein sequence ID" value="AXY55578.1"/>
    <property type="molecule type" value="Genomic_DNA"/>
</dbReference>
<proteinExistence type="predicted"/>
<keyword evidence="2" id="KW-0067">ATP-binding</keyword>
<reference evidence="3" key="1">
    <citation type="submission" date="2018-09" db="EMBL/GenBank/DDBJ databases">
        <title>The complete genome of Acinetobacter sp. strain WCHAc010005.</title>
        <authorList>
            <person name="Hu Y."/>
            <person name="Long H."/>
            <person name="Feng Y."/>
            <person name="Zong Z."/>
        </authorList>
    </citation>
    <scope>NUCLEOTIDE SEQUENCE [LARGE SCALE GENOMIC DNA]</scope>
    <source>
        <strain evidence="3">WCHAc010005</strain>
    </source>
</reference>
<evidence type="ECO:0000313" key="3">
    <source>
        <dbReference type="Proteomes" id="UP000263753"/>
    </source>
</evidence>
<dbReference type="GO" id="GO:0016887">
    <property type="term" value="F:ATP hydrolysis activity"/>
    <property type="evidence" value="ECO:0007669"/>
    <property type="project" value="InterPro"/>
</dbReference>